<dbReference type="Pfam" id="PF00795">
    <property type="entry name" value="CN_hydrolase"/>
    <property type="match status" value="1"/>
</dbReference>
<evidence type="ECO:0000256" key="1">
    <source>
        <dbReference type="ARBA" id="ARBA00022801"/>
    </source>
</evidence>
<name>E6S9N1_INTC7</name>
<evidence type="ECO:0000259" key="3">
    <source>
        <dbReference type="PROSITE" id="PS50263"/>
    </source>
</evidence>
<dbReference type="EMBL" id="CP002343">
    <property type="protein sequence ID" value="ADU49269.1"/>
    <property type="molecule type" value="Genomic_DNA"/>
</dbReference>
<evidence type="ECO:0000313" key="4">
    <source>
        <dbReference type="EMBL" id="ADU49269.1"/>
    </source>
</evidence>
<evidence type="ECO:0000256" key="2">
    <source>
        <dbReference type="SAM" id="MobiDB-lite"/>
    </source>
</evidence>
<dbReference type="Proteomes" id="UP000008914">
    <property type="component" value="Chromosome"/>
</dbReference>
<accession>E6S9N1</accession>
<dbReference type="eggNOG" id="COG0388">
    <property type="taxonomic scope" value="Bacteria"/>
</dbReference>
<dbReference type="GO" id="GO:0033388">
    <property type="term" value="P:putrescine biosynthetic process from arginine"/>
    <property type="evidence" value="ECO:0007669"/>
    <property type="project" value="TreeGrafter"/>
</dbReference>
<sequence length="324" mass="35670">MKLIQADGVPESPARVDQPRTQPVRVGLVQHEWVEDPAALVETLRDGIRTAAQAGARIVFLPELTLSRYPADARPTGTPSDLAEDLESGPTVALARDAARDFGVHVHASLYERADQGDGLGFNTAVLVAPTGEIVARTRKTHIPVTAGYYEDQYFRPGPAEHAYPVVELGEPAVRLGLPTCWDEWFPEVARLYSLGGAEVLCYPTAIGSEPDHPDFDTQPLWQQVIVGNGIANGLFMVVPNRFGTEGLITFYGSSFISDPYGRVLAQAPRDEAAVLVADLDLAQRQDWLDLFPFLATRRPDSYRALVEPIRAEHRRDEHRRDVG</sequence>
<feature type="domain" description="CN hydrolase" evidence="3">
    <location>
        <begin position="24"/>
        <end position="282"/>
    </location>
</feature>
<protein>
    <submittedName>
        <fullName evidence="4">Nitrilase/cyanide hydratase and apolipoprotein N-acyltransferase</fullName>
    </submittedName>
</protein>
<dbReference type="STRING" id="710696.Intca_2768"/>
<dbReference type="InterPro" id="IPR050345">
    <property type="entry name" value="Aliph_Amidase/BUP"/>
</dbReference>
<dbReference type="SUPFAM" id="SSF56317">
    <property type="entry name" value="Carbon-nitrogen hydrolase"/>
    <property type="match status" value="1"/>
</dbReference>
<dbReference type="OrthoDB" id="9811121at2"/>
<dbReference type="GO" id="GO:0050126">
    <property type="term" value="F:N-carbamoylputrescine amidase activity"/>
    <property type="evidence" value="ECO:0007669"/>
    <property type="project" value="TreeGrafter"/>
</dbReference>
<proteinExistence type="predicted"/>
<dbReference type="PANTHER" id="PTHR43674:SF2">
    <property type="entry name" value="BETA-UREIDOPROPIONASE"/>
    <property type="match status" value="1"/>
</dbReference>
<dbReference type="AlphaFoldDB" id="E6S9N1"/>
<feature type="region of interest" description="Disordered" evidence="2">
    <location>
        <begin position="1"/>
        <end position="21"/>
    </location>
</feature>
<gene>
    <name evidence="4" type="ordered locus">Intca_2768</name>
</gene>
<evidence type="ECO:0000313" key="5">
    <source>
        <dbReference type="Proteomes" id="UP000008914"/>
    </source>
</evidence>
<dbReference type="KEGG" id="ica:Intca_2768"/>
<dbReference type="HOGENOM" id="CLU_030130_4_0_11"/>
<dbReference type="PROSITE" id="PS50263">
    <property type="entry name" value="CN_HYDROLASE"/>
    <property type="match status" value="1"/>
</dbReference>
<dbReference type="RefSeq" id="WP_013493581.1">
    <property type="nucleotide sequence ID" value="NC_014830.1"/>
</dbReference>
<dbReference type="Gene3D" id="3.60.110.10">
    <property type="entry name" value="Carbon-nitrogen hydrolase"/>
    <property type="match status" value="1"/>
</dbReference>
<dbReference type="PANTHER" id="PTHR43674">
    <property type="entry name" value="NITRILASE C965.09-RELATED"/>
    <property type="match status" value="1"/>
</dbReference>
<reference evidence="4 5" key="1">
    <citation type="journal article" date="2010" name="Stand. Genomic Sci.">
        <title>Complete genome sequence of Intrasporangium calvum type strain (7 KIP).</title>
        <authorList>
            <person name="Del Rio T.G."/>
            <person name="Chertkov O."/>
            <person name="Yasawong M."/>
            <person name="Lucas S."/>
            <person name="Deshpande S."/>
            <person name="Cheng J.F."/>
            <person name="Detter C."/>
            <person name="Tapia R."/>
            <person name="Han C."/>
            <person name="Goodwin L."/>
            <person name="Pitluck S."/>
            <person name="Liolios K."/>
            <person name="Ivanova N."/>
            <person name="Mavromatis K."/>
            <person name="Pati A."/>
            <person name="Chen A."/>
            <person name="Palaniappan K."/>
            <person name="Land M."/>
            <person name="Hauser L."/>
            <person name="Chang Y.J."/>
            <person name="Jeffries C.D."/>
            <person name="Rohde M."/>
            <person name="Pukall R."/>
            <person name="Sikorski J."/>
            <person name="Goker M."/>
            <person name="Woyke T."/>
            <person name="Bristow J."/>
            <person name="Eisen J.A."/>
            <person name="Markowitz V."/>
            <person name="Hugenholtz P."/>
            <person name="Kyrpides N.C."/>
            <person name="Klenk H.P."/>
            <person name="Lapidus A."/>
        </authorList>
    </citation>
    <scope>NUCLEOTIDE SEQUENCE [LARGE SCALE GENOMIC DNA]</scope>
    <source>
        <strain evidence="5">ATCC 23552 / DSM 43043 / JCM 3097 / NBRC 12989 / 7 KIP</strain>
    </source>
</reference>
<keyword evidence="1" id="KW-0378">Hydrolase</keyword>
<dbReference type="InterPro" id="IPR036526">
    <property type="entry name" value="C-N_Hydrolase_sf"/>
</dbReference>
<keyword evidence="5" id="KW-1185">Reference proteome</keyword>
<dbReference type="InterPro" id="IPR003010">
    <property type="entry name" value="C-N_Hydrolase"/>
</dbReference>
<organism evidence="4 5">
    <name type="scientific">Intrasporangium calvum (strain ATCC 23552 / DSM 43043 / JCM 3097 / NBRC 12989 / NCIMB 10167 / NRRL B-3866 / 7 KIP)</name>
    <dbReference type="NCBI Taxonomy" id="710696"/>
    <lineage>
        <taxon>Bacteria</taxon>
        <taxon>Bacillati</taxon>
        <taxon>Actinomycetota</taxon>
        <taxon>Actinomycetes</taxon>
        <taxon>Micrococcales</taxon>
        <taxon>Intrasporangiaceae</taxon>
        <taxon>Intrasporangium</taxon>
    </lineage>
</organism>